<accession>A0A1Q9A6L3</accession>
<dbReference type="Proteomes" id="UP000185598">
    <property type="component" value="Unassembled WGS sequence"/>
</dbReference>
<dbReference type="PANTHER" id="PTHR43133">
    <property type="entry name" value="RNA POLYMERASE ECF-TYPE SIGMA FACTO"/>
    <property type="match status" value="1"/>
</dbReference>
<protein>
    <recommendedName>
        <fullName evidence="6">RNA polymerase sigma factor</fullName>
    </recommendedName>
</protein>
<keyword evidence="3 6" id="KW-0731">Sigma factor</keyword>
<evidence type="ECO:0000313" key="10">
    <source>
        <dbReference type="EMBL" id="OLP50220.1"/>
    </source>
</evidence>
<evidence type="ECO:0000256" key="4">
    <source>
        <dbReference type="ARBA" id="ARBA00023125"/>
    </source>
</evidence>
<evidence type="ECO:0000256" key="3">
    <source>
        <dbReference type="ARBA" id="ARBA00023082"/>
    </source>
</evidence>
<dbReference type="AlphaFoldDB" id="A0A1Q9A6L3"/>
<evidence type="ECO:0000313" key="9">
    <source>
        <dbReference type="EMBL" id="MBB4008645.1"/>
    </source>
</evidence>
<keyword evidence="5 6" id="KW-0804">Transcription</keyword>
<dbReference type="Gene3D" id="1.10.10.10">
    <property type="entry name" value="Winged helix-like DNA-binding domain superfamily/Winged helix DNA-binding domain"/>
    <property type="match status" value="1"/>
</dbReference>
<dbReference type="OrthoDB" id="9803470at2"/>
<dbReference type="InterPro" id="IPR013249">
    <property type="entry name" value="RNA_pol_sigma70_r4_t2"/>
</dbReference>
<evidence type="ECO:0000259" key="7">
    <source>
        <dbReference type="Pfam" id="PF04542"/>
    </source>
</evidence>
<dbReference type="PROSITE" id="PS01063">
    <property type="entry name" value="SIGMA70_ECF"/>
    <property type="match status" value="1"/>
</dbReference>
<dbReference type="EMBL" id="JACIED010000003">
    <property type="protein sequence ID" value="MBB4008645.1"/>
    <property type="molecule type" value="Genomic_DNA"/>
</dbReference>
<dbReference type="InterPro" id="IPR039425">
    <property type="entry name" value="RNA_pol_sigma-70-like"/>
</dbReference>
<keyword evidence="2 6" id="KW-0805">Transcription regulation</keyword>
<dbReference type="Proteomes" id="UP000544107">
    <property type="component" value="Unassembled WGS sequence"/>
</dbReference>
<dbReference type="GO" id="GO:0016987">
    <property type="term" value="F:sigma factor activity"/>
    <property type="evidence" value="ECO:0007669"/>
    <property type="project" value="UniProtKB-KW"/>
</dbReference>
<comment type="caution">
    <text evidence="10">The sequence shown here is derived from an EMBL/GenBank/DDBJ whole genome shotgun (WGS) entry which is preliminary data.</text>
</comment>
<dbReference type="InterPro" id="IPR007627">
    <property type="entry name" value="RNA_pol_sigma70_r2"/>
</dbReference>
<proteinExistence type="inferred from homology"/>
<dbReference type="InterPro" id="IPR014284">
    <property type="entry name" value="RNA_pol_sigma-70_dom"/>
</dbReference>
<reference evidence="10 11" key="1">
    <citation type="submission" date="2016-09" db="EMBL/GenBank/DDBJ databases">
        <title>Rhizobium oryziradicis sp. nov., isolated from the root of rice.</title>
        <authorList>
            <person name="Zhao J."/>
            <person name="Zhang X."/>
        </authorList>
    </citation>
    <scope>NUCLEOTIDE SEQUENCE [LARGE SCALE GENOMIC DNA]</scope>
    <source>
        <strain evidence="10 11">14971</strain>
    </source>
</reference>
<dbReference type="Pfam" id="PF04542">
    <property type="entry name" value="Sigma70_r2"/>
    <property type="match status" value="1"/>
</dbReference>
<evidence type="ECO:0000256" key="6">
    <source>
        <dbReference type="RuleBase" id="RU000716"/>
    </source>
</evidence>
<dbReference type="InterPro" id="IPR013324">
    <property type="entry name" value="RNA_pol_sigma_r3/r4-like"/>
</dbReference>
<comment type="similarity">
    <text evidence="1 6">Belongs to the sigma-70 factor family. ECF subfamily.</text>
</comment>
<dbReference type="RefSeq" id="WP_075614111.1">
    <property type="nucleotide sequence ID" value="NZ_JACIED010000003.1"/>
</dbReference>
<evidence type="ECO:0000313" key="11">
    <source>
        <dbReference type="Proteomes" id="UP000185598"/>
    </source>
</evidence>
<gene>
    <name evidence="10" type="ORF">BJF91_12900</name>
    <name evidence="9" type="ORF">GGQ71_002925</name>
</gene>
<feature type="domain" description="RNA polymerase sigma factor 70 region 4 type 2" evidence="8">
    <location>
        <begin position="117"/>
        <end position="164"/>
    </location>
</feature>
<dbReference type="STRING" id="887144.BJF91_12900"/>
<dbReference type="EMBL" id="MKIN01000021">
    <property type="protein sequence ID" value="OLP50220.1"/>
    <property type="molecule type" value="Genomic_DNA"/>
</dbReference>
<dbReference type="Pfam" id="PF08281">
    <property type="entry name" value="Sigma70_r4_2"/>
    <property type="match status" value="1"/>
</dbReference>
<dbReference type="CDD" id="cd06171">
    <property type="entry name" value="Sigma70_r4"/>
    <property type="match status" value="1"/>
</dbReference>
<dbReference type="GO" id="GO:0003677">
    <property type="term" value="F:DNA binding"/>
    <property type="evidence" value="ECO:0007669"/>
    <property type="project" value="UniProtKB-KW"/>
</dbReference>
<feature type="domain" description="RNA polymerase sigma-70 region 2" evidence="7">
    <location>
        <begin position="26"/>
        <end position="89"/>
    </location>
</feature>
<organism evidence="10 11">
    <name type="scientific">Allorhizobium taibaishanense</name>
    <dbReference type="NCBI Taxonomy" id="887144"/>
    <lineage>
        <taxon>Bacteria</taxon>
        <taxon>Pseudomonadati</taxon>
        <taxon>Pseudomonadota</taxon>
        <taxon>Alphaproteobacteria</taxon>
        <taxon>Hyphomicrobiales</taxon>
        <taxon>Rhizobiaceae</taxon>
        <taxon>Rhizobium/Agrobacterium group</taxon>
        <taxon>Allorhizobium</taxon>
    </lineage>
</organism>
<dbReference type="InterPro" id="IPR013325">
    <property type="entry name" value="RNA_pol_sigma_r2"/>
</dbReference>
<dbReference type="SUPFAM" id="SSF88946">
    <property type="entry name" value="Sigma2 domain of RNA polymerase sigma factors"/>
    <property type="match status" value="1"/>
</dbReference>
<dbReference type="GO" id="GO:0006352">
    <property type="term" value="P:DNA-templated transcription initiation"/>
    <property type="evidence" value="ECO:0007669"/>
    <property type="project" value="InterPro"/>
</dbReference>
<dbReference type="InterPro" id="IPR000838">
    <property type="entry name" value="RNA_pol_sigma70_ECF_CS"/>
</dbReference>
<keyword evidence="11" id="KW-1185">Reference proteome</keyword>
<dbReference type="InterPro" id="IPR036388">
    <property type="entry name" value="WH-like_DNA-bd_sf"/>
</dbReference>
<dbReference type="Gene3D" id="1.10.1740.10">
    <property type="match status" value="1"/>
</dbReference>
<evidence type="ECO:0000259" key="8">
    <source>
        <dbReference type="Pfam" id="PF08281"/>
    </source>
</evidence>
<sequence>MATSTTPPQGTRHALPTAVHAGIEAQIPALQRFAKRLTGPGGEVDDLVQETILRALNASNQFQTGTALKSWLFTIMRNAFYTAYNRRKREHVGMGDEWNHKLVMDAPQDWVVLYADLGVAINKLPEASRRSLVMVASGVSYDETARACGCEVGTVKSRVNRARKVLSDQFGAALLT</sequence>
<evidence type="ECO:0000256" key="1">
    <source>
        <dbReference type="ARBA" id="ARBA00010641"/>
    </source>
</evidence>
<dbReference type="SUPFAM" id="SSF88659">
    <property type="entry name" value="Sigma3 and sigma4 domains of RNA polymerase sigma factors"/>
    <property type="match status" value="1"/>
</dbReference>
<name>A0A1Q9A6L3_9HYPH</name>
<evidence type="ECO:0000313" key="12">
    <source>
        <dbReference type="Proteomes" id="UP000544107"/>
    </source>
</evidence>
<keyword evidence="4 6" id="KW-0238">DNA-binding</keyword>
<reference evidence="9 12" key="2">
    <citation type="submission" date="2020-08" db="EMBL/GenBank/DDBJ databases">
        <title>Genomic Encyclopedia of Type Strains, Phase IV (KMG-IV): sequencing the most valuable type-strain genomes for metagenomic binning, comparative biology and taxonomic classification.</title>
        <authorList>
            <person name="Goeker M."/>
        </authorList>
    </citation>
    <scope>NUCLEOTIDE SEQUENCE [LARGE SCALE GENOMIC DNA]</scope>
    <source>
        <strain evidence="9 12">DSM 100021</strain>
    </source>
</reference>
<evidence type="ECO:0000256" key="5">
    <source>
        <dbReference type="ARBA" id="ARBA00023163"/>
    </source>
</evidence>
<dbReference type="PANTHER" id="PTHR43133:SF25">
    <property type="entry name" value="RNA POLYMERASE SIGMA FACTOR RFAY-RELATED"/>
    <property type="match status" value="1"/>
</dbReference>
<evidence type="ECO:0000256" key="2">
    <source>
        <dbReference type="ARBA" id="ARBA00023015"/>
    </source>
</evidence>
<dbReference type="NCBIfam" id="TIGR02937">
    <property type="entry name" value="sigma70-ECF"/>
    <property type="match status" value="1"/>
</dbReference>